<evidence type="ECO:0000313" key="3">
    <source>
        <dbReference type="EMBL" id="RUT14531.1"/>
    </source>
</evidence>
<proteinExistence type="predicted"/>
<gene>
    <name evidence="3" type="ORF">DSM107010_00770</name>
</gene>
<feature type="domain" description="MobA/VirD2-like nuclease" evidence="2">
    <location>
        <begin position="3"/>
        <end position="138"/>
    </location>
</feature>
<evidence type="ECO:0000256" key="1">
    <source>
        <dbReference type="SAM" id="MobiDB-lite"/>
    </source>
</evidence>
<reference evidence="3 4" key="1">
    <citation type="journal article" date="2019" name="Genome Biol. Evol.">
        <title>Day and night: Metabolic profiles and evolutionary relationships of six axenic non-marine cyanobacteria.</title>
        <authorList>
            <person name="Will S.E."/>
            <person name="Henke P."/>
            <person name="Boedeker C."/>
            <person name="Huang S."/>
            <person name="Brinkmann H."/>
            <person name="Rohde M."/>
            <person name="Jarek M."/>
            <person name="Friedl T."/>
            <person name="Seufert S."/>
            <person name="Schumacher M."/>
            <person name="Overmann J."/>
            <person name="Neumann-Schaal M."/>
            <person name="Petersen J."/>
        </authorList>
    </citation>
    <scope>NUCLEOTIDE SEQUENCE [LARGE SCALE GENOMIC DNA]</scope>
    <source>
        <strain evidence="3 4">SAG 39.79</strain>
    </source>
</reference>
<dbReference type="RefSeq" id="WP_106165866.1">
    <property type="nucleotide sequence ID" value="NZ_JAVKZF010000005.1"/>
</dbReference>
<sequence length="507" mass="56337">MAYVLNERKNPVTIATNMMGTTPAQLAAQLRVTCDLNPNVQRTCSHIILSLPDRAGYRERLEDKQYAEISKRYLQAMGFVGEGTHECQWLVVRHDDANNAHIHIVASRVRMDGTTVNDSWDWWKSQVTLRKLEQEYGLEILLCSNSRVAAAVKKQHGIETGYTTRRAPSIRQKHHTSNQESLTQQFAQIIDALVATSPTVSQFIQRLEREHGIAVLPKFSGDRFMSGFSYSKDGWQIAGYSIGSNYTFPKLIQRGLSFDPTKDMPAIVAARHPQLTAIKGKKRRSNVKKQNVEAGGSTISPTITEIASGNGAKGARSDTVEDNPSQVTVPIVSAQIAEVNLAGVPNWIHETQLGGNERQQTTKTKKETEIPVSHLNAIAQSDVKPIPTSVEGSSSRDTYHPTPCISPIPSYSHYSTIVTAYLLTLNTTFFSGNRYSAQLDNNILTLTRNSNGEQLLKTAYTNGQWQEIEATQLTQQDATILDKIVPAIQQLQKQQLKAAKKDVDFSY</sequence>
<feature type="region of interest" description="Disordered" evidence="1">
    <location>
        <begin position="301"/>
        <end position="323"/>
    </location>
</feature>
<dbReference type="InterPro" id="IPR005094">
    <property type="entry name" value="Endonuclease_MobA/VirD2"/>
</dbReference>
<dbReference type="AlphaFoldDB" id="A0AB37UTE4"/>
<protein>
    <recommendedName>
        <fullName evidence="2">MobA/VirD2-like nuclease domain-containing protein</fullName>
    </recommendedName>
</protein>
<organism evidence="3 4">
    <name type="scientific">Chroococcidiopsis cubana SAG 39.79</name>
    <dbReference type="NCBI Taxonomy" id="388085"/>
    <lineage>
        <taxon>Bacteria</taxon>
        <taxon>Bacillati</taxon>
        <taxon>Cyanobacteriota</taxon>
        <taxon>Cyanophyceae</taxon>
        <taxon>Chroococcidiopsidales</taxon>
        <taxon>Chroococcidiopsidaceae</taxon>
        <taxon>Chroococcidiopsis</taxon>
    </lineage>
</organism>
<comment type="caution">
    <text evidence="3">The sequence shown here is derived from an EMBL/GenBank/DDBJ whole genome shotgun (WGS) entry which is preliminary data.</text>
</comment>
<dbReference type="Pfam" id="PF03432">
    <property type="entry name" value="Relaxase"/>
    <property type="match status" value="1"/>
</dbReference>
<accession>A0AB37UTE4</accession>
<evidence type="ECO:0000313" key="4">
    <source>
        <dbReference type="Proteomes" id="UP000282574"/>
    </source>
</evidence>
<dbReference type="EMBL" id="RSCK01000001">
    <property type="protein sequence ID" value="RUT14531.1"/>
    <property type="molecule type" value="Genomic_DNA"/>
</dbReference>
<evidence type="ECO:0000259" key="2">
    <source>
        <dbReference type="Pfam" id="PF03432"/>
    </source>
</evidence>
<name>A0AB37UTE4_9CYAN</name>
<dbReference type="Proteomes" id="UP000282574">
    <property type="component" value="Unassembled WGS sequence"/>
</dbReference>
<keyword evidence="4" id="KW-1185">Reference proteome</keyword>